<comment type="caution">
    <text evidence="3">The sequence shown here is derived from an EMBL/GenBank/DDBJ whole genome shotgun (WGS) entry which is preliminary data.</text>
</comment>
<feature type="transmembrane region" description="Helical" evidence="1">
    <location>
        <begin position="102"/>
        <end position="123"/>
    </location>
</feature>
<keyword evidence="1" id="KW-1133">Transmembrane helix</keyword>
<dbReference type="EMBL" id="QQAH01000011">
    <property type="protein sequence ID" value="RDD81332.1"/>
    <property type="molecule type" value="Genomic_DNA"/>
</dbReference>
<dbReference type="InterPro" id="IPR000045">
    <property type="entry name" value="Prepilin_IV_endopep_pep"/>
</dbReference>
<dbReference type="Proteomes" id="UP000253782">
    <property type="component" value="Unassembled WGS sequence"/>
</dbReference>
<accession>A0A369UKN5</accession>
<dbReference type="OrthoDB" id="5953125at2"/>
<evidence type="ECO:0000313" key="3">
    <source>
        <dbReference type="EMBL" id="RDD81332.1"/>
    </source>
</evidence>
<proteinExistence type="predicted"/>
<dbReference type="GO" id="GO:0004190">
    <property type="term" value="F:aspartic-type endopeptidase activity"/>
    <property type="evidence" value="ECO:0007669"/>
    <property type="project" value="InterPro"/>
</dbReference>
<sequence length="186" mass="19994">MDGNPLMPAPLPALAVLLCTFVIASDLYSRRVPNVCLLAALLLGTCWMGMSWVRGDAGPPWPALFGLLLGLAVFLPMYAFGWMGAGDVKLFATLGFLLGAKALLPIWIIGSLLAGMHAMAILMSRYWLRQATTAGDGTPTWWTTSPLGRRIASARQGRQGLPYAAYLAIGALMTAFVPALLYWPKP</sequence>
<evidence type="ECO:0000259" key="2">
    <source>
        <dbReference type="Pfam" id="PF01478"/>
    </source>
</evidence>
<feature type="domain" description="Prepilin type IV endopeptidase peptidase" evidence="2">
    <location>
        <begin position="14"/>
        <end position="117"/>
    </location>
</feature>
<dbReference type="Pfam" id="PF01478">
    <property type="entry name" value="Peptidase_A24"/>
    <property type="match status" value="1"/>
</dbReference>
<name>A0A369UKN5_9GAMM</name>
<keyword evidence="4" id="KW-1185">Reference proteome</keyword>
<organism evidence="3 4">
    <name type="scientific">Dyella tabacisoli</name>
    <dbReference type="NCBI Taxonomy" id="2282381"/>
    <lineage>
        <taxon>Bacteria</taxon>
        <taxon>Pseudomonadati</taxon>
        <taxon>Pseudomonadota</taxon>
        <taxon>Gammaproteobacteria</taxon>
        <taxon>Lysobacterales</taxon>
        <taxon>Rhodanobacteraceae</taxon>
        <taxon>Dyella</taxon>
    </lineage>
</organism>
<reference evidence="3 4" key="1">
    <citation type="submission" date="2018-07" db="EMBL/GenBank/DDBJ databases">
        <title>Dyella tabacisoli L4-6T, whole genome shotgun sequence.</title>
        <authorList>
            <person name="Zhou X.-K."/>
            <person name="Li W.-J."/>
            <person name="Duan Y.-Q."/>
        </authorList>
    </citation>
    <scope>NUCLEOTIDE SEQUENCE [LARGE SCALE GENOMIC DNA]</scope>
    <source>
        <strain evidence="3 4">L4-6</strain>
    </source>
</reference>
<evidence type="ECO:0000313" key="4">
    <source>
        <dbReference type="Proteomes" id="UP000253782"/>
    </source>
</evidence>
<feature type="transmembrane region" description="Helical" evidence="1">
    <location>
        <begin position="163"/>
        <end position="183"/>
    </location>
</feature>
<feature type="transmembrane region" description="Helical" evidence="1">
    <location>
        <begin position="6"/>
        <end position="28"/>
    </location>
</feature>
<protein>
    <submittedName>
        <fullName evidence="3">Prepilin peptidase</fullName>
    </submittedName>
</protein>
<dbReference type="AlphaFoldDB" id="A0A369UKN5"/>
<keyword evidence="1" id="KW-0812">Transmembrane</keyword>
<feature type="transmembrane region" description="Helical" evidence="1">
    <location>
        <begin position="35"/>
        <end position="55"/>
    </location>
</feature>
<dbReference type="GO" id="GO:0016020">
    <property type="term" value="C:membrane"/>
    <property type="evidence" value="ECO:0007669"/>
    <property type="project" value="InterPro"/>
</dbReference>
<keyword evidence="1" id="KW-0472">Membrane</keyword>
<evidence type="ECO:0000256" key="1">
    <source>
        <dbReference type="SAM" id="Phobius"/>
    </source>
</evidence>
<feature type="transmembrane region" description="Helical" evidence="1">
    <location>
        <begin position="61"/>
        <end position="81"/>
    </location>
</feature>
<gene>
    <name evidence="3" type="ORF">DVJ77_13660</name>
</gene>
<dbReference type="Gene3D" id="1.20.120.1220">
    <property type="match status" value="1"/>
</dbReference>